<evidence type="ECO:0000313" key="4">
    <source>
        <dbReference type="EMBL" id="MFC5053464.1"/>
    </source>
</evidence>
<dbReference type="PROSITE" id="PS50801">
    <property type="entry name" value="STAS"/>
    <property type="match status" value="1"/>
</dbReference>
<name>A0ABV9XST7_9PSEU</name>
<gene>
    <name evidence="4" type="ORF">ACFPFM_06800</name>
</gene>
<dbReference type="Proteomes" id="UP001595833">
    <property type="component" value="Unassembled WGS sequence"/>
</dbReference>
<protein>
    <recommendedName>
        <fullName evidence="2">Anti-sigma factor antagonist</fullName>
    </recommendedName>
</protein>
<keyword evidence="5" id="KW-1185">Reference proteome</keyword>
<dbReference type="CDD" id="cd07043">
    <property type="entry name" value="STAS_anti-anti-sigma_factors"/>
    <property type="match status" value="1"/>
</dbReference>
<dbReference type="InterPro" id="IPR003658">
    <property type="entry name" value="Anti-sigma_ant"/>
</dbReference>
<dbReference type="Gene3D" id="3.30.750.24">
    <property type="entry name" value="STAS domain"/>
    <property type="match status" value="1"/>
</dbReference>
<dbReference type="InterPro" id="IPR036513">
    <property type="entry name" value="STAS_dom_sf"/>
</dbReference>
<dbReference type="RefSeq" id="WP_344039410.1">
    <property type="nucleotide sequence ID" value="NZ_BAAAKE010000016.1"/>
</dbReference>
<dbReference type="NCBIfam" id="TIGR00377">
    <property type="entry name" value="ant_ant_sig"/>
    <property type="match status" value="1"/>
</dbReference>
<dbReference type="Pfam" id="PF01740">
    <property type="entry name" value="STAS"/>
    <property type="match status" value="1"/>
</dbReference>
<organism evidence="4 5">
    <name type="scientific">Saccharothrix xinjiangensis</name>
    <dbReference type="NCBI Taxonomy" id="204798"/>
    <lineage>
        <taxon>Bacteria</taxon>
        <taxon>Bacillati</taxon>
        <taxon>Actinomycetota</taxon>
        <taxon>Actinomycetes</taxon>
        <taxon>Pseudonocardiales</taxon>
        <taxon>Pseudonocardiaceae</taxon>
        <taxon>Saccharothrix</taxon>
    </lineage>
</organism>
<evidence type="ECO:0000256" key="1">
    <source>
        <dbReference type="ARBA" id="ARBA00009013"/>
    </source>
</evidence>
<feature type="domain" description="STAS" evidence="3">
    <location>
        <begin position="13"/>
        <end position="108"/>
    </location>
</feature>
<sequence length="124" mass="12950">MNGVEEKRVGEALSVDVLERADDTVVAVTGELDFGTTPRLLEVAEPLAATGGALVLDLTGLTFCDSSALSALVRLHKVTRAAGGALCLAALRPQVKAAITMTSLDQLLTIVDEVPPAGDERRRP</sequence>
<dbReference type="SUPFAM" id="SSF52091">
    <property type="entry name" value="SpoIIaa-like"/>
    <property type="match status" value="1"/>
</dbReference>
<proteinExistence type="inferred from homology"/>
<comment type="caution">
    <text evidence="4">The sequence shown here is derived from an EMBL/GenBank/DDBJ whole genome shotgun (WGS) entry which is preliminary data.</text>
</comment>
<evidence type="ECO:0000259" key="3">
    <source>
        <dbReference type="PROSITE" id="PS50801"/>
    </source>
</evidence>
<dbReference type="PANTHER" id="PTHR33495">
    <property type="entry name" value="ANTI-SIGMA FACTOR ANTAGONIST TM_1081-RELATED-RELATED"/>
    <property type="match status" value="1"/>
</dbReference>
<accession>A0ABV9XST7</accession>
<comment type="similarity">
    <text evidence="1 2">Belongs to the anti-sigma-factor antagonist family.</text>
</comment>
<evidence type="ECO:0000256" key="2">
    <source>
        <dbReference type="RuleBase" id="RU003749"/>
    </source>
</evidence>
<dbReference type="InterPro" id="IPR002645">
    <property type="entry name" value="STAS_dom"/>
</dbReference>
<dbReference type="EMBL" id="JBHSJB010000006">
    <property type="protein sequence ID" value="MFC5053464.1"/>
    <property type="molecule type" value="Genomic_DNA"/>
</dbReference>
<evidence type="ECO:0000313" key="5">
    <source>
        <dbReference type="Proteomes" id="UP001595833"/>
    </source>
</evidence>
<reference evidence="5" key="1">
    <citation type="journal article" date="2019" name="Int. J. Syst. Evol. Microbiol.">
        <title>The Global Catalogue of Microorganisms (GCM) 10K type strain sequencing project: providing services to taxonomists for standard genome sequencing and annotation.</title>
        <authorList>
            <consortium name="The Broad Institute Genomics Platform"/>
            <consortium name="The Broad Institute Genome Sequencing Center for Infectious Disease"/>
            <person name="Wu L."/>
            <person name="Ma J."/>
        </authorList>
    </citation>
    <scope>NUCLEOTIDE SEQUENCE [LARGE SCALE GENOMIC DNA]</scope>
    <source>
        <strain evidence="5">KCTC 12848</strain>
    </source>
</reference>